<dbReference type="AlphaFoldDB" id="A0A840VYH7"/>
<evidence type="ECO:0000313" key="2">
    <source>
        <dbReference type="Proteomes" id="UP000586947"/>
    </source>
</evidence>
<reference evidence="1 2" key="1">
    <citation type="submission" date="2020-08" db="EMBL/GenBank/DDBJ databases">
        <title>Sequencing the genomes of 1000 actinobacteria strains.</title>
        <authorList>
            <person name="Klenk H.-P."/>
        </authorList>
    </citation>
    <scope>NUCLEOTIDE SEQUENCE [LARGE SCALE GENOMIC DNA]</scope>
    <source>
        <strain evidence="1 2">DSM 103125</strain>
    </source>
</reference>
<evidence type="ECO:0000313" key="1">
    <source>
        <dbReference type="EMBL" id="MBB5477650.1"/>
    </source>
</evidence>
<dbReference type="RefSeq" id="WP_184178769.1">
    <property type="nucleotide sequence ID" value="NZ_BMNF01000002.1"/>
</dbReference>
<gene>
    <name evidence="1" type="ORF">HNR20_002155</name>
</gene>
<dbReference type="Proteomes" id="UP000586947">
    <property type="component" value="Unassembled WGS sequence"/>
</dbReference>
<accession>A0A840VYH7</accession>
<proteinExistence type="predicted"/>
<name>A0A840VYH7_9ACTN</name>
<organism evidence="1 2">
    <name type="scientific">Micromonospora parathelypteridis</name>
    <dbReference type="NCBI Taxonomy" id="1839617"/>
    <lineage>
        <taxon>Bacteria</taxon>
        <taxon>Bacillati</taxon>
        <taxon>Actinomycetota</taxon>
        <taxon>Actinomycetes</taxon>
        <taxon>Micromonosporales</taxon>
        <taxon>Micromonosporaceae</taxon>
        <taxon>Micromonospora</taxon>
    </lineage>
</organism>
<protein>
    <submittedName>
        <fullName evidence="1">Uncharacterized protein</fullName>
    </submittedName>
</protein>
<comment type="caution">
    <text evidence="1">The sequence shown here is derived from an EMBL/GenBank/DDBJ whole genome shotgun (WGS) entry which is preliminary data.</text>
</comment>
<dbReference type="EMBL" id="JACHDP010000001">
    <property type="protein sequence ID" value="MBB5477650.1"/>
    <property type="molecule type" value="Genomic_DNA"/>
</dbReference>
<sequence length="481" mass="53434">MSIEESPVEIGSSEADFTPEVEIDNQDPHLEAHPHLPPIDVATELLSASGWSITYDAEGRYEIKSNPQADAAAKCSSVGVRLLAHEHSFGFTPTDKHVGHISADNRYVEFVLKALESRFGRGQIHLDVACSHSLRSNDHPSLFPNARTHLGMAEPGPAIWAHVHSPRARTCIEISAASASMAFQMLEAEARWGSPWSRDGRELTRFYSIKIRFENDLGRSVALHVAEELARSLLFEAAASLRTSTSLIPRRERGSYHARIASRLATLRFPVARFNDQAAALFQLASDHFNQTVLNRYILYYQSVEYYLPLHDRKAAIQQIRRTLHSPLFSLSEDEDVLSLIGILGRQSSKSERDSFVDLVADSVGSDRIMNWLTQLERSVPEHFTKRGPIKHVTTLSSKDTSRDIVKQVANRIYDVRCRIVHSKAGGGKEGIEAIFPGDREANALQPDLELLRVVAIEVISGFGSPLTLVGAMDTDARNDA</sequence>
<keyword evidence="2" id="KW-1185">Reference proteome</keyword>